<dbReference type="PANTHER" id="PTHR23312">
    <property type="entry name" value="ARMC5 ARMADILLO REPEAT-CONTAINING -RELATED"/>
    <property type="match status" value="1"/>
</dbReference>
<dbReference type="SUPFAM" id="SSF48371">
    <property type="entry name" value="ARM repeat"/>
    <property type="match status" value="1"/>
</dbReference>
<dbReference type="AlphaFoldDB" id="A0A0N5CZB7"/>
<reference evidence="1 2" key="2">
    <citation type="submission" date="2018-11" db="EMBL/GenBank/DDBJ databases">
        <authorList>
            <consortium name="Pathogen Informatics"/>
        </authorList>
    </citation>
    <scope>NUCLEOTIDE SEQUENCE [LARGE SCALE GENOMIC DNA]</scope>
</reference>
<gene>
    <name evidence="1" type="ORF">TCLT_LOCUS5816</name>
</gene>
<reference evidence="3" key="1">
    <citation type="submission" date="2016-04" db="UniProtKB">
        <authorList>
            <consortium name="WormBaseParasite"/>
        </authorList>
    </citation>
    <scope>IDENTIFICATION</scope>
</reference>
<dbReference type="InterPro" id="IPR011333">
    <property type="entry name" value="SKP1/BTB/POZ_sf"/>
</dbReference>
<accession>A0A0N5CZB7</accession>
<dbReference type="Proteomes" id="UP000276776">
    <property type="component" value="Unassembled WGS sequence"/>
</dbReference>
<name>A0A0N5CZB7_THECL</name>
<protein>
    <submittedName>
        <fullName evidence="3">BTB domain-containing protein</fullName>
    </submittedName>
</protein>
<dbReference type="EMBL" id="UYYF01004365">
    <property type="protein sequence ID" value="VDN03105.1"/>
    <property type="molecule type" value="Genomic_DNA"/>
</dbReference>
<organism evidence="3">
    <name type="scientific">Thelazia callipaeda</name>
    <name type="common">Oriental eyeworm</name>
    <name type="synonym">Parasitic nematode</name>
    <dbReference type="NCBI Taxonomy" id="103827"/>
    <lineage>
        <taxon>Eukaryota</taxon>
        <taxon>Metazoa</taxon>
        <taxon>Ecdysozoa</taxon>
        <taxon>Nematoda</taxon>
        <taxon>Chromadorea</taxon>
        <taxon>Rhabditida</taxon>
        <taxon>Spirurina</taxon>
        <taxon>Spiruromorpha</taxon>
        <taxon>Thelazioidea</taxon>
        <taxon>Thelaziidae</taxon>
        <taxon>Thelazia</taxon>
    </lineage>
</organism>
<dbReference type="GO" id="GO:0005829">
    <property type="term" value="C:cytosol"/>
    <property type="evidence" value="ECO:0007669"/>
    <property type="project" value="TreeGrafter"/>
</dbReference>
<dbReference type="OMA" id="ELWLLTW"/>
<evidence type="ECO:0000313" key="3">
    <source>
        <dbReference type="WBParaSite" id="TCLT_0000582701-mRNA-1"/>
    </source>
</evidence>
<dbReference type="WBParaSite" id="TCLT_0000582701-mRNA-1">
    <property type="protein sequence ID" value="TCLT_0000582701-mRNA-1"/>
    <property type="gene ID" value="TCLT_0000582701"/>
</dbReference>
<proteinExistence type="predicted"/>
<evidence type="ECO:0000313" key="1">
    <source>
        <dbReference type="EMBL" id="VDN03105.1"/>
    </source>
</evidence>
<dbReference type="InterPro" id="IPR016024">
    <property type="entry name" value="ARM-type_fold"/>
</dbReference>
<sequence>MEKEVAREVRQPGLQLICRFVRFKGTKRIGRQLAGSSGVNVLLDCFLKGTYESYIVELCDASFELREKFESPGCITKIVNTQPRPEYMLRMLLCFAQDAWGRAALRGHGAIDVLVEGLETTDTAQQSLIIYIRYFIHDGSGLSYLAFSTKFLDIAVDHINLFLMNNKRACGVSYSFIKFFQMLSRSETTIDLFNRIADLKSGTSSSLLSAKNVFSECLSSWSPSHSPPTGMCSPQHSPKSPPSLIDEYIECMEHPLSTNDPTKDNCALSSQHSSKNTELVIGEIYILAWLSHSESNMNRLITSQIVSTLLKYIAEAPSMISKAPRTIRRIFRHRLAVENLSHLELHTLVIHILIMRKCQTGRRVSLCSDCAIRKDFGTALLEEFSSHIDAPFGLEVLKNMFRSNKEIEHIKACIAALHLVRRVDNWKRMLMYHKPVERLLLKLRELLNDNNYKKSWQVTTYNNGPTLIRQILVALSYLVPTHVLASSLHVIWGDMSEYINKRLSLNRCALKYPNMVQGKLLRASSESSEFITIKCGELRRVVPKKNLCEGSEYFRGMFESGFSEKFRNTFDFNEEQEQCSFLVFTTLLHFICGCGRSCVKVNNNDIPALLKLSDRYLCISIGSMLLDSESPIRNLVNGETLPTYLEVLLCTGSDKCNVLRDACISCLTRYCTEEQMLNALKIVARNPVAVNSLMEIIQSFLTDYCGRRKMTYEEILEV</sequence>
<dbReference type="CDD" id="cd18186">
    <property type="entry name" value="BTB_POZ_ZBTB_KLHL-like"/>
    <property type="match status" value="1"/>
</dbReference>
<dbReference type="OrthoDB" id="5820640at2759"/>
<evidence type="ECO:0000313" key="2">
    <source>
        <dbReference type="Proteomes" id="UP000276776"/>
    </source>
</evidence>
<dbReference type="PANTHER" id="PTHR23312:SF8">
    <property type="entry name" value="ARMADILLO REPEAT-CONTAINING PROTEIN 5"/>
    <property type="match status" value="1"/>
</dbReference>
<dbReference type="Gene3D" id="3.30.710.10">
    <property type="entry name" value="Potassium Channel Kv1.1, Chain A"/>
    <property type="match status" value="1"/>
</dbReference>
<keyword evidence="2" id="KW-1185">Reference proteome</keyword>
<dbReference type="SUPFAM" id="SSF54695">
    <property type="entry name" value="POZ domain"/>
    <property type="match status" value="1"/>
</dbReference>
<dbReference type="GO" id="GO:0009653">
    <property type="term" value="P:anatomical structure morphogenesis"/>
    <property type="evidence" value="ECO:0007669"/>
    <property type="project" value="TreeGrafter"/>
</dbReference>